<dbReference type="AlphaFoldDB" id="A0A1H9LVZ1"/>
<reference evidence="2" key="1">
    <citation type="submission" date="2016-10" db="EMBL/GenBank/DDBJ databases">
        <authorList>
            <person name="Varghese N."/>
            <person name="Submissions S."/>
        </authorList>
    </citation>
    <scope>NUCLEOTIDE SEQUENCE [LARGE SCALE GENOMIC DNA]</scope>
    <source>
        <strain evidence="2">DSM 25055</strain>
    </source>
</reference>
<organism evidence="1 2">
    <name type="scientific">Natrinema salaciae</name>
    <dbReference type="NCBI Taxonomy" id="1186196"/>
    <lineage>
        <taxon>Archaea</taxon>
        <taxon>Methanobacteriati</taxon>
        <taxon>Methanobacteriota</taxon>
        <taxon>Stenosarchaea group</taxon>
        <taxon>Halobacteria</taxon>
        <taxon>Halobacteriales</taxon>
        <taxon>Natrialbaceae</taxon>
        <taxon>Natrinema</taxon>
    </lineage>
</organism>
<name>A0A1H9LVZ1_9EURY</name>
<gene>
    <name evidence="1" type="ORF">SAMN04489841_3090</name>
</gene>
<dbReference type="EMBL" id="FOFD01000004">
    <property type="protein sequence ID" value="SER15013.1"/>
    <property type="molecule type" value="Genomic_DNA"/>
</dbReference>
<accession>A0A1H9LVZ1</accession>
<sequence length="53" mass="6256">MRQPRDDLLIIYALSVLAWEHRSMEKEEWAFDLAAEIAYQHGLKVSDAIRQLK</sequence>
<evidence type="ECO:0000313" key="2">
    <source>
        <dbReference type="Proteomes" id="UP000199114"/>
    </source>
</evidence>
<protein>
    <submittedName>
        <fullName evidence="1">Uncharacterized protein</fullName>
    </submittedName>
</protein>
<dbReference type="Proteomes" id="UP000199114">
    <property type="component" value="Unassembled WGS sequence"/>
</dbReference>
<evidence type="ECO:0000313" key="1">
    <source>
        <dbReference type="EMBL" id="SER15013.1"/>
    </source>
</evidence>
<keyword evidence="2" id="KW-1185">Reference proteome</keyword>
<proteinExistence type="predicted"/>